<dbReference type="PANTHER" id="PTHR30027">
    <property type="entry name" value="RIBOSOMAL RNA SMALL SUBUNIT METHYLTRANSFERASE E"/>
    <property type="match status" value="1"/>
</dbReference>
<evidence type="ECO:0000256" key="12">
    <source>
        <dbReference type="PIRNR" id="PIRNR015601"/>
    </source>
</evidence>
<dbReference type="GO" id="GO:0005737">
    <property type="term" value="C:cytoplasm"/>
    <property type="evidence" value="ECO:0007669"/>
    <property type="project" value="UniProtKB-SubCell"/>
</dbReference>
<sequence length="277" mass="28453">MSAPVFLAEAGDLGSLVPGDTYLLDGLEGRHAGVVQRRGVGERIDVVDGAGLRLTCRVTAVQASEVTLEVVSVEREPSDGVSLVLVQALAKGDRDELAIEAATEAGVDAVLPWQAERSVVVWRGDRAAKSRARWVATVRAATKQARRASLPGVGDVVDAKGLAARTAQVVAAGGTVLVLHEEATLPIAQAVLPGLPALGAGAQGLAARTPEDSATGSDAPREILVVVGPEGGISERECTLLTESGATLVRLGPHVLRTSTAGPIAVALLSERLGRWA</sequence>
<dbReference type="PANTHER" id="PTHR30027:SF3">
    <property type="entry name" value="16S RRNA (URACIL(1498)-N(3))-METHYLTRANSFERASE"/>
    <property type="match status" value="1"/>
</dbReference>
<dbReference type="GO" id="GO:0070475">
    <property type="term" value="P:rRNA base methylation"/>
    <property type="evidence" value="ECO:0007669"/>
    <property type="project" value="TreeGrafter"/>
</dbReference>
<dbReference type="InterPro" id="IPR029028">
    <property type="entry name" value="Alpha/beta_knot_MTases"/>
</dbReference>
<keyword evidence="6 12" id="KW-0698">rRNA processing</keyword>
<evidence type="ECO:0000256" key="4">
    <source>
        <dbReference type="ARBA" id="ARBA00013673"/>
    </source>
</evidence>
<dbReference type="Pfam" id="PF04452">
    <property type="entry name" value="Methyltrans_RNA"/>
    <property type="match status" value="1"/>
</dbReference>
<comment type="subcellular location">
    <subcellularLocation>
        <location evidence="1 12">Cytoplasm</location>
    </subcellularLocation>
</comment>
<comment type="catalytic activity">
    <reaction evidence="11 12">
        <text>uridine(1498) in 16S rRNA + S-adenosyl-L-methionine = N(3)-methyluridine(1498) in 16S rRNA + S-adenosyl-L-homocysteine + H(+)</text>
        <dbReference type="Rhea" id="RHEA:42920"/>
        <dbReference type="Rhea" id="RHEA-COMP:10283"/>
        <dbReference type="Rhea" id="RHEA-COMP:10284"/>
        <dbReference type="ChEBI" id="CHEBI:15378"/>
        <dbReference type="ChEBI" id="CHEBI:57856"/>
        <dbReference type="ChEBI" id="CHEBI:59789"/>
        <dbReference type="ChEBI" id="CHEBI:65315"/>
        <dbReference type="ChEBI" id="CHEBI:74502"/>
        <dbReference type="EC" id="2.1.1.193"/>
    </reaction>
</comment>
<keyword evidence="9 12" id="KW-0949">S-adenosyl-L-methionine</keyword>
<dbReference type="PIRSF" id="PIRSF015601">
    <property type="entry name" value="MTase_slr0722"/>
    <property type="match status" value="1"/>
</dbReference>
<dbReference type="AlphaFoldDB" id="A0AAF1BZZ4"/>
<name>A0AAF1BZZ4_9MICO</name>
<keyword evidence="5 12" id="KW-0963">Cytoplasm</keyword>
<keyword evidence="7 12" id="KW-0489">Methyltransferase</keyword>
<dbReference type="Gene3D" id="2.40.240.20">
    <property type="entry name" value="Hypothetical PUA domain-like, domain 1"/>
    <property type="match status" value="1"/>
</dbReference>
<dbReference type="InterPro" id="IPR006700">
    <property type="entry name" value="RsmE"/>
</dbReference>
<dbReference type="Proteomes" id="UP001304340">
    <property type="component" value="Chromosome"/>
</dbReference>
<organism evidence="14 15">
    <name type="scientific">Sanguibacter biliveldensis</name>
    <dbReference type="NCBI Taxonomy" id="3030830"/>
    <lineage>
        <taxon>Bacteria</taxon>
        <taxon>Bacillati</taxon>
        <taxon>Actinomycetota</taxon>
        <taxon>Actinomycetes</taxon>
        <taxon>Micrococcales</taxon>
        <taxon>Sanguibacteraceae</taxon>
        <taxon>Sanguibacter</taxon>
    </lineage>
</organism>
<dbReference type="InterPro" id="IPR029026">
    <property type="entry name" value="tRNA_m1G_MTases_N"/>
</dbReference>
<proteinExistence type="inferred from homology"/>
<reference evidence="15" key="1">
    <citation type="submission" date="2023-11" db="EMBL/GenBank/DDBJ databases">
        <authorList>
            <person name="Helweg L.P."/>
            <person name="Kiel A."/>
            <person name="Hitz F."/>
            <person name="Ruckert-Reed C."/>
            <person name="Busche T."/>
            <person name="Kaltschmidt B."/>
            <person name="Kaltschmidt C."/>
        </authorList>
    </citation>
    <scope>NUCLEOTIDE SEQUENCE [LARGE SCALE GENOMIC DNA]</scope>
    <source>
        <strain evidence="15">4.1</strain>
    </source>
</reference>
<evidence type="ECO:0000313" key="15">
    <source>
        <dbReference type="Proteomes" id="UP001304340"/>
    </source>
</evidence>
<dbReference type="EMBL" id="CP138359">
    <property type="protein sequence ID" value="WPF83627.1"/>
    <property type="molecule type" value="Genomic_DNA"/>
</dbReference>
<evidence type="ECO:0000256" key="7">
    <source>
        <dbReference type="ARBA" id="ARBA00022603"/>
    </source>
</evidence>
<dbReference type="SUPFAM" id="SSF88697">
    <property type="entry name" value="PUA domain-like"/>
    <property type="match status" value="1"/>
</dbReference>
<dbReference type="KEGG" id="sbil:SANBI_001315"/>
<evidence type="ECO:0000256" key="6">
    <source>
        <dbReference type="ARBA" id="ARBA00022552"/>
    </source>
</evidence>
<comment type="similarity">
    <text evidence="2 12">Belongs to the RNA methyltransferase RsmE family.</text>
</comment>
<dbReference type="NCBIfam" id="TIGR00046">
    <property type="entry name" value="RsmE family RNA methyltransferase"/>
    <property type="match status" value="2"/>
</dbReference>
<dbReference type="GO" id="GO:0070042">
    <property type="term" value="F:rRNA (uridine-N3-)-methyltransferase activity"/>
    <property type="evidence" value="ECO:0007669"/>
    <property type="project" value="TreeGrafter"/>
</dbReference>
<evidence type="ECO:0000259" key="13">
    <source>
        <dbReference type="Pfam" id="PF04452"/>
    </source>
</evidence>
<dbReference type="RefSeq" id="WP_319160106.1">
    <property type="nucleotide sequence ID" value="NZ_CP138359.1"/>
</dbReference>
<evidence type="ECO:0000256" key="2">
    <source>
        <dbReference type="ARBA" id="ARBA00005528"/>
    </source>
</evidence>
<dbReference type="Gene3D" id="3.40.1280.10">
    <property type="match status" value="1"/>
</dbReference>
<evidence type="ECO:0000256" key="11">
    <source>
        <dbReference type="ARBA" id="ARBA00047944"/>
    </source>
</evidence>
<feature type="domain" description="Ribosomal RNA small subunit methyltransferase E methyltransferase" evidence="13">
    <location>
        <begin position="82"/>
        <end position="269"/>
    </location>
</feature>
<dbReference type="EC" id="2.1.1.193" evidence="3 12"/>
<evidence type="ECO:0000256" key="1">
    <source>
        <dbReference type="ARBA" id="ARBA00004496"/>
    </source>
</evidence>
<protein>
    <recommendedName>
        <fullName evidence="4 12">Ribosomal RNA small subunit methyltransferase E</fullName>
        <ecNumber evidence="3 12">2.1.1.193</ecNumber>
    </recommendedName>
</protein>
<evidence type="ECO:0000256" key="9">
    <source>
        <dbReference type="ARBA" id="ARBA00022691"/>
    </source>
</evidence>
<dbReference type="CDD" id="cd18084">
    <property type="entry name" value="RsmE-like"/>
    <property type="match status" value="1"/>
</dbReference>
<keyword evidence="8 12" id="KW-0808">Transferase</keyword>
<evidence type="ECO:0000313" key="14">
    <source>
        <dbReference type="EMBL" id="WPF83627.1"/>
    </source>
</evidence>
<accession>A0AAF1BZZ4</accession>
<dbReference type="InterPro" id="IPR046886">
    <property type="entry name" value="RsmE_MTase_dom"/>
</dbReference>
<evidence type="ECO:0000256" key="3">
    <source>
        <dbReference type="ARBA" id="ARBA00012328"/>
    </source>
</evidence>
<keyword evidence="15" id="KW-1185">Reference proteome</keyword>
<dbReference type="NCBIfam" id="NF008693">
    <property type="entry name" value="PRK11713.2-3"/>
    <property type="match status" value="1"/>
</dbReference>
<comment type="function">
    <text evidence="10 12">Specifically methylates the N3 position of the uracil ring of uridine 1498 (m3U1498) in 16S rRNA. Acts on the fully assembled 30S ribosomal subunit.</text>
</comment>
<evidence type="ECO:0000256" key="8">
    <source>
        <dbReference type="ARBA" id="ARBA00022679"/>
    </source>
</evidence>
<evidence type="ECO:0000256" key="5">
    <source>
        <dbReference type="ARBA" id="ARBA00022490"/>
    </source>
</evidence>
<dbReference type="SUPFAM" id="SSF75217">
    <property type="entry name" value="alpha/beta knot"/>
    <property type="match status" value="1"/>
</dbReference>
<gene>
    <name evidence="14" type="ORF">SANBI_001315</name>
</gene>
<dbReference type="InterPro" id="IPR015947">
    <property type="entry name" value="PUA-like_sf"/>
</dbReference>
<evidence type="ECO:0000256" key="10">
    <source>
        <dbReference type="ARBA" id="ARBA00025699"/>
    </source>
</evidence>